<feature type="transmembrane region" description="Helical" evidence="1">
    <location>
        <begin position="38"/>
        <end position="57"/>
    </location>
</feature>
<reference evidence="2 3" key="1">
    <citation type="submission" date="2020-04" db="EMBL/GenBank/DDBJ databases">
        <authorList>
            <person name="Hitch T.C.A."/>
            <person name="Wylensek D."/>
            <person name="Clavel T."/>
        </authorList>
    </citation>
    <scope>NUCLEOTIDE SEQUENCE [LARGE SCALE GENOMIC DNA]</scope>
    <source>
        <strain evidence="2 3">105184</strain>
    </source>
</reference>
<dbReference type="RefSeq" id="WP_170103186.1">
    <property type="nucleotide sequence ID" value="NZ_JABAGR010000001.1"/>
</dbReference>
<keyword evidence="1" id="KW-0812">Transmembrane</keyword>
<evidence type="ECO:0000313" key="3">
    <source>
        <dbReference type="Proteomes" id="UP000565613"/>
    </source>
</evidence>
<protein>
    <submittedName>
        <fullName evidence="2">Uncharacterized protein</fullName>
    </submittedName>
</protein>
<gene>
    <name evidence="2" type="ORF">HF885_01410</name>
</gene>
<sequence>MSSKGSDPMEVFVGLALRVLVAAVVLGVAFQVCEAMGPVARAIACACGVAVMVALPLMTARTLLGNNVRLDGRARTSLAVLFVTLAVPLVALGMGGNLNGGSAAVMVLVPEVAFLASLGNRPGT</sequence>
<feature type="transmembrane region" description="Helical" evidence="1">
    <location>
        <begin position="12"/>
        <end position="32"/>
    </location>
</feature>
<dbReference type="Proteomes" id="UP000565613">
    <property type="component" value="Unassembled WGS sequence"/>
</dbReference>
<keyword evidence="1" id="KW-0472">Membrane</keyword>
<accession>A0A7X9T912</accession>
<comment type="caution">
    <text evidence="2">The sequence shown here is derived from an EMBL/GenBank/DDBJ whole genome shotgun (WGS) entry which is preliminary data.</text>
</comment>
<evidence type="ECO:0000313" key="2">
    <source>
        <dbReference type="EMBL" id="NMF25103.1"/>
    </source>
</evidence>
<keyword evidence="1" id="KW-1133">Transmembrane helix</keyword>
<proteinExistence type="predicted"/>
<dbReference type="AlphaFoldDB" id="A0A7X9T912"/>
<name>A0A7X9T912_9ACTN</name>
<dbReference type="EMBL" id="JABAGR010000001">
    <property type="protein sequence ID" value="NMF25103.1"/>
    <property type="molecule type" value="Genomic_DNA"/>
</dbReference>
<organism evidence="2 3">
    <name type="scientific">Parafannyhessea umbonata</name>
    <dbReference type="NCBI Taxonomy" id="604330"/>
    <lineage>
        <taxon>Bacteria</taxon>
        <taxon>Bacillati</taxon>
        <taxon>Actinomycetota</taxon>
        <taxon>Coriobacteriia</taxon>
        <taxon>Coriobacteriales</taxon>
        <taxon>Atopobiaceae</taxon>
        <taxon>Parafannyhessea</taxon>
    </lineage>
</organism>
<evidence type="ECO:0000256" key="1">
    <source>
        <dbReference type="SAM" id="Phobius"/>
    </source>
</evidence>
<feature type="transmembrane region" description="Helical" evidence="1">
    <location>
        <begin position="78"/>
        <end position="95"/>
    </location>
</feature>